<sequence length="185" mass="20369">MPSRLSAKGFIPAVSIAATTQRPVAAIRDFHSSMATRGLMPDAENPAPKMSEDTEQSRVPTDISESKYNKLADEYLESLVTKLEAEQEKRQDVDVEYSAGVLEVSVVNKGIYVLNKQPPNKQIWLSSPLSGPKRFDWVVTGESMHEKEGTGTGDWVYLRDGTSLSEIIRKELGVDVVVGTEADDI</sequence>
<evidence type="ECO:0000256" key="13">
    <source>
        <dbReference type="SAM" id="MobiDB-lite"/>
    </source>
</evidence>
<dbReference type="SUPFAM" id="SSF55387">
    <property type="entry name" value="Frataxin/Nqo15-like"/>
    <property type="match status" value="1"/>
</dbReference>
<keyword evidence="10" id="KW-0406">Ion transport</keyword>
<comment type="catalytic activity">
    <reaction evidence="12">
        <text>4 Fe(2+) + O2 + 4 H(+) = 4 Fe(3+) + 2 H2O</text>
        <dbReference type="Rhea" id="RHEA:11148"/>
        <dbReference type="ChEBI" id="CHEBI:15377"/>
        <dbReference type="ChEBI" id="CHEBI:15378"/>
        <dbReference type="ChEBI" id="CHEBI:15379"/>
        <dbReference type="ChEBI" id="CHEBI:29033"/>
        <dbReference type="ChEBI" id="CHEBI:29034"/>
        <dbReference type="EC" id="1.16.3.1"/>
    </reaction>
</comment>
<evidence type="ECO:0000256" key="5">
    <source>
        <dbReference type="ARBA" id="ARBA00022448"/>
    </source>
</evidence>
<gene>
    <name evidence="14" type="ORF">K504DRAFT_381984</name>
</gene>
<evidence type="ECO:0000256" key="12">
    <source>
        <dbReference type="ARBA" id="ARBA00047990"/>
    </source>
</evidence>
<dbReference type="NCBIfam" id="TIGR03421">
    <property type="entry name" value="FeS_CyaY"/>
    <property type="match status" value="1"/>
</dbReference>
<evidence type="ECO:0000256" key="4">
    <source>
        <dbReference type="ARBA" id="ARBA00022434"/>
    </source>
</evidence>
<keyword evidence="4" id="KW-0409">Iron storage</keyword>
<dbReference type="PROSITE" id="PS50810">
    <property type="entry name" value="FRATAXIN_2"/>
    <property type="match status" value="1"/>
</dbReference>
<evidence type="ECO:0000256" key="8">
    <source>
        <dbReference type="ARBA" id="ARBA00023002"/>
    </source>
</evidence>
<reference evidence="14" key="1">
    <citation type="journal article" date="2020" name="Stud. Mycol.">
        <title>101 Dothideomycetes genomes: a test case for predicting lifestyles and emergence of pathogens.</title>
        <authorList>
            <person name="Haridas S."/>
            <person name="Albert R."/>
            <person name="Binder M."/>
            <person name="Bloem J."/>
            <person name="Labutti K."/>
            <person name="Salamov A."/>
            <person name="Andreopoulos B."/>
            <person name="Baker S."/>
            <person name="Barry K."/>
            <person name="Bills G."/>
            <person name="Bluhm B."/>
            <person name="Cannon C."/>
            <person name="Castanera R."/>
            <person name="Culley D."/>
            <person name="Daum C."/>
            <person name="Ezra D."/>
            <person name="Gonzalez J."/>
            <person name="Henrissat B."/>
            <person name="Kuo A."/>
            <person name="Liang C."/>
            <person name="Lipzen A."/>
            <person name="Lutzoni F."/>
            <person name="Magnuson J."/>
            <person name="Mondo S."/>
            <person name="Nolan M."/>
            <person name="Ohm R."/>
            <person name="Pangilinan J."/>
            <person name="Park H.-J."/>
            <person name="Ramirez L."/>
            <person name="Alfaro M."/>
            <person name="Sun H."/>
            <person name="Tritt A."/>
            <person name="Yoshinaga Y."/>
            <person name="Zwiers L.-H."/>
            <person name="Turgeon B."/>
            <person name="Goodwin S."/>
            <person name="Spatafora J."/>
            <person name="Crous P."/>
            <person name="Grigoriev I."/>
        </authorList>
    </citation>
    <scope>NUCLEOTIDE SEQUENCE</scope>
    <source>
        <strain evidence="14">CBS 279.74</strain>
    </source>
</reference>
<evidence type="ECO:0000313" key="15">
    <source>
        <dbReference type="Proteomes" id="UP000799428"/>
    </source>
</evidence>
<evidence type="ECO:0000256" key="7">
    <source>
        <dbReference type="ARBA" id="ARBA00022946"/>
    </source>
</evidence>
<keyword evidence="9" id="KW-0408">Iron</keyword>
<feature type="region of interest" description="Disordered" evidence="13">
    <location>
        <begin position="39"/>
        <end position="62"/>
    </location>
</feature>
<evidence type="ECO:0000256" key="11">
    <source>
        <dbReference type="ARBA" id="ARBA00023128"/>
    </source>
</evidence>
<evidence type="ECO:0000256" key="6">
    <source>
        <dbReference type="ARBA" id="ARBA00022496"/>
    </source>
</evidence>
<dbReference type="InterPro" id="IPR020895">
    <property type="entry name" value="Frataxin_CS"/>
</dbReference>
<evidence type="ECO:0000256" key="3">
    <source>
        <dbReference type="ARBA" id="ARBA00013107"/>
    </source>
</evidence>
<evidence type="ECO:0000256" key="2">
    <source>
        <dbReference type="ARBA" id="ARBA00008183"/>
    </source>
</evidence>
<accession>A0A6G1K6M0</accession>
<dbReference type="PANTHER" id="PTHR16821:SF2">
    <property type="entry name" value="FRATAXIN, MITOCHONDRIAL"/>
    <property type="match status" value="1"/>
</dbReference>
<evidence type="ECO:0000256" key="1">
    <source>
        <dbReference type="ARBA" id="ARBA00004173"/>
    </source>
</evidence>
<keyword evidence="7" id="KW-0809">Transit peptide</keyword>
<dbReference type="GO" id="GO:0006879">
    <property type="term" value="P:intracellular iron ion homeostasis"/>
    <property type="evidence" value="ECO:0007669"/>
    <property type="project" value="UniProtKB-KW"/>
</dbReference>
<dbReference type="PANTHER" id="PTHR16821">
    <property type="entry name" value="FRATAXIN"/>
    <property type="match status" value="1"/>
</dbReference>
<keyword evidence="8" id="KW-0560">Oxidoreductase</keyword>
<dbReference type="AlphaFoldDB" id="A0A6G1K6M0"/>
<dbReference type="GO" id="GO:0051537">
    <property type="term" value="F:2 iron, 2 sulfur cluster binding"/>
    <property type="evidence" value="ECO:0007669"/>
    <property type="project" value="TreeGrafter"/>
</dbReference>
<dbReference type="EMBL" id="MU005772">
    <property type="protein sequence ID" value="KAF2708458.1"/>
    <property type="molecule type" value="Genomic_DNA"/>
</dbReference>
<dbReference type="GO" id="GO:0006826">
    <property type="term" value="P:iron ion transport"/>
    <property type="evidence" value="ECO:0007669"/>
    <property type="project" value="UniProtKB-KW"/>
</dbReference>
<keyword evidence="11" id="KW-0496">Mitochondrion</keyword>
<keyword evidence="15" id="KW-1185">Reference proteome</keyword>
<evidence type="ECO:0000256" key="9">
    <source>
        <dbReference type="ARBA" id="ARBA00023004"/>
    </source>
</evidence>
<dbReference type="GO" id="GO:0034986">
    <property type="term" value="F:iron chaperone activity"/>
    <property type="evidence" value="ECO:0007669"/>
    <property type="project" value="TreeGrafter"/>
</dbReference>
<dbReference type="InterPro" id="IPR002908">
    <property type="entry name" value="Frataxin/CyaY"/>
</dbReference>
<dbReference type="SMART" id="SM01219">
    <property type="entry name" value="Frataxin_Cyay"/>
    <property type="match status" value="1"/>
</dbReference>
<protein>
    <recommendedName>
        <fullName evidence="3">ferroxidase</fullName>
        <ecNumber evidence="3">1.16.3.1</ecNumber>
    </recommendedName>
</protein>
<evidence type="ECO:0000256" key="10">
    <source>
        <dbReference type="ARBA" id="ARBA00023065"/>
    </source>
</evidence>
<organism evidence="14 15">
    <name type="scientific">Pleomassaria siparia CBS 279.74</name>
    <dbReference type="NCBI Taxonomy" id="1314801"/>
    <lineage>
        <taxon>Eukaryota</taxon>
        <taxon>Fungi</taxon>
        <taxon>Dikarya</taxon>
        <taxon>Ascomycota</taxon>
        <taxon>Pezizomycotina</taxon>
        <taxon>Dothideomycetes</taxon>
        <taxon>Pleosporomycetidae</taxon>
        <taxon>Pleosporales</taxon>
        <taxon>Pleomassariaceae</taxon>
        <taxon>Pleomassaria</taxon>
    </lineage>
</organism>
<dbReference type="Proteomes" id="UP000799428">
    <property type="component" value="Unassembled WGS sequence"/>
</dbReference>
<comment type="subcellular location">
    <subcellularLocation>
        <location evidence="1">Mitochondrion</location>
    </subcellularLocation>
</comment>
<keyword evidence="6" id="KW-0410">Iron transport</keyword>
<dbReference type="InterPro" id="IPR036524">
    <property type="entry name" value="Frataxin/CyaY_sf"/>
</dbReference>
<dbReference type="GO" id="GO:0005739">
    <property type="term" value="C:mitochondrion"/>
    <property type="evidence" value="ECO:0007669"/>
    <property type="project" value="UniProtKB-SubCell"/>
</dbReference>
<comment type="similarity">
    <text evidence="2">Belongs to the frataxin family.</text>
</comment>
<dbReference type="FunFam" id="3.30.920.10:FF:000004">
    <property type="entry name" value="Mitochondrial chaperone Frataxin"/>
    <property type="match status" value="1"/>
</dbReference>
<dbReference type="GO" id="GO:0008198">
    <property type="term" value="F:ferrous iron binding"/>
    <property type="evidence" value="ECO:0007669"/>
    <property type="project" value="TreeGrafter"/>
</dbReference>
<dbReference type="GO" id="GO:0016226">
    <property type="term" value="P:iron-sulfur cluster assembly"/>
    <property type="evidence" value="ECO:0007669"/>
    <property type="project" value="InterPro"/>
</dbReference>
<dbReference type="Gene3D" id="3.30.920.10">
    <property type="entry name" value="Frataxin/CyaY"/>
    <property type="match status" value="1"/>
</dbReference>
<dbReference type="InterPro" id="IPR017789">
    <property type="entry name" value="Frataxin"/>
</dbReference>
<dbReference type="PROSITE" id="PS01344">
    <property type="entry name" value="FRATAXIN_1"/>
    <property type="match status" value="1"/>
</dbReference>
<evidence type="ECO:0000313" key="14">
    <source>
        <dbReference type="EMBL" id="KAF2708458.1"/>
    </source>
</evidence>
<dbReference type="OrthoDB" id="1897642at2759"/>
<dbReference type="NCBIfam" id="TIGR03422">
    <property type="entry name" value="mito_frataxin"/>
    <property type="match status" value="1"/>
</dbReference>
<dbReference type="EC" id="1.16.3.1" evidence="3"/>
<keyword evidence="5" id="KW-0813">Transport</keyword>
<dbReference type="GO" id="GO:0004322">
    <property type="term" value="F:ferroxidase activity"/>
    <property type="evidence" value="ECO:0007669"/>
    <property type="project" value="UniProtKB-EC"/>
</dbReference>
<dbReference type="Pfam" id="PF01491">
    <property type="entry name" value="Frataxin_Cyay"/>
    <property type="match status" value="1"/>
</dbReference>
<name>A0A6G1K6M0_9PLEO</name>
<dbReference type="GO" id="GO:0008199">
    <property type="term" value="F:ferric iron binding"/>
    <property type="evidence" value="ECO:0007669"/>
    <property type="project" value="InterPro"/>
</dbReference>
<proteinExistence type="inferred from homology"/>